<sequence length="330" mass="38071">MAQMFHQYISPLCFEERESLRKQWPRDSIAIGDKVKTKGYTSSAYIALCQTGSGRTVIVKIGGSRPTNQANFLSMLKRYDFAYSPSIYGFYFIIDYNVLVMELMPGTSLSERTWWNLCDEGRENFRKQFLHVMSRFRDIKCDCLPGANDCGLHRHNTEQAFANAVLISLEQADISPSRGVTPDDIEYGRLLVRDYLNDSARKLVRFVPTHGELRPRNILVDANGNISSLLDFSNGGFLPEYCELGFAFDIAPWDRWWDIVMVETLEALSPDYGRNHPMVLFLRTEIQITDDNSPYAWTRDHRFGRGIEDWLKTRNKFMVPRTLKSVCTLL</sequence>
<feature type="domain" description="Aminoglycoside phosphotransferase" evidence="1">
    <location>
        <begin position="97"/>
        <end position="272"/>
    </location>
</feature>
<dbReference type="InterPro" id="IPR002575">
    <property type="entry name" value="Aminoglycoside_PTrfase"/>
</dbReference>
<dbReference type="EMBL" id="JAVHJO010000011">
    <property type="protein sequence ID" value="KAK6533612.1"/>
    <property type="molecule type" value="Genomic_DNA"/>
</dbReference>
<dbReference type="InterPro" id="IPR011009">
    <property type="entry name" value="Kinase-like_dom_sf"/>
</dbReference>
<evidence type="ECO:0000313" key="3">
    <source>
        <dbReference type="Proteomes" id="UP001365542"/>
    </source>
</evidence>
<dbReference type="SUPFAM" id="SSF56112">
    <property type="entry name" value="Protein kinase-like (PK-like)"/>
    <property type="match status" value="1"/>
</dbReference>
<proteinExistence type="predicted"/>
<organism evidence="2 3">
    <name type="scientific">Orbilia ellipsospora</name>
    <dbReference type="NCBI Taxonomy" id="2528407"/>
    <lineage>
        <taxon>Eukaryota</taxon>
        <taxon>Fungi</taxon>
        <taxon>Dikarya</taxon>
        <taxon>Ascomycota</taxon>
        <taxon>Pezizomycotina</taxon>
        <taxon>Orbiliomycetes</taxon>
        <taxon>Orbiliales</taxon>
        <taxon>Orbiliaceae</taxon>
        <taxon>Orbilia</taxon>
    </lineage>
</organism>
<evidence type="ECO:0000259" key="1">
    <source>
        <dbReference type="Pfam" id="PF01636"/>
    </source>
</evidence>
<evidence type="ECO:0000313" key="2">
    <source>
        <dbReference type="EMBL" id="KAK6533612.1"/>
    </source>
</evidence>
<dbReference type="Proteomes" id="UP001365542">
    <property type="component" value="Unassembled WGS sequence"/>
</dbReference>
<reference evidence="2 3" key="1">
    <citation type="submission" date="2019-10" db="EMBL/GenBank/DDBJ databases">
        <authorList>
            <person name="Palmer J.M."/>
        </authorList>
    </citation>
    <scope>NUCLEOTIDE SEQUENCE [LARGE SCALE GENOMIC DNA]</scope>
    <source>
        <strain evidence="2 3">TWF694</strain>
    </source>
</reference>
<protein>
    <recommendedName>
        <fullName evidence="1">Aminoglycoside phosphotransferase domain-containing protein</fullName>
    </recommendedName>
</protein>
<keyword evidence="3" id="KW-1185">Reference proteome</keyword>
<gene>
    <name evidence="2" type="ORF">TWF694_002549</name>
</gene>
<dbReference type="PANTHER" id="PTHR21310">
    <property type="entry name" value="AMINOGLYCOSIDE PHOSPHOTRANSFERASE-RELATED-RELATED"/>
    <property type="match status" value="1"/>
</dbReference>
<dbReference type="InterPro" id="IPR051678">
    <property type="entry name" value="AGP_Transferase"/>
</dbReference>
<dbReference type="Pfam" id="PF01636">
    <property type="entry name" value="APH"/>
    <property type="match status" value="1"/>
</dbReference>
<dbReference type="PANTHER" id="PTHR21310:SF15">
    <property type="entry name" value="AMINOGLYCOSIDE PHOSPHOTRANSFERASE DOMAIN-CONTAINING PROTEIN"/>
    <property type="match status" value="1"/>
</dbReference>
<comment type="caution">
    <text evidence="2">The sequence shown here is derived from an EMBL/GenBank/DDBJ whole genome shotgun (WGS) entry which is preliminary data.</text>
</comment>
<accession>A0AAV9X3J8</accession>
<dbReference type="AlphaFoldDB" id="A0AAV9X3J8"/>
<name>A0AAV9X3J8_9PEZI</name>